<dbReference type="InterPro" id="IPR045402">
    <property type="entry name" value="GAP1-N2"/>
</dbReference>
<evidence type="ECO:0000313" key="5">
    <source>
        <dbReference type="Proteomes" id="UP001611075"/>
    </source>
</evidence>
<gene>
    <name evidence="4" type="ORF">ACH4OY_15245</name>
</gene>
<proteinExistence type="predicted"/>
<dbReference type="Pfam" id="PF20052">
    <property type="entry name" value="GAP1-C"/>
    <property type="match status" value="1"/>
</dbReference>
<evidence type="ECO:0000259" key="2">
    <source>
        <dbReference type="Pfam" id="PF20014"/>
    </source>
</evidence>
<dbReference type="InterPro" id="IPR045401">
    <property type="entry name" value="GAP1-M"/>
</dbReference>
<accession>A0ABW7SNC2</accession>
<reference evidence="4 5" key="1">
    <citation type="submission" date="2024-10" db="EMBL/GenBank/DDBJ databases">
        <title>The Natural Products Discovery Center: Release of the First 8490 Sequenced Strains for Exploring Actinobacteria Biosynthetic Diversity.</title>
        <authorList>
            <person name="Kalkreuter E."/>
            <person name="Kautsar S.A."/>
            <person name="Yang D."/>
            <person name="Bader C.D."/>
            <person name="Teijaro C.N."/>
            <person name="Fluegel L."/>
            <person name="Davis C.M."/>
            <person name="Simpson J.R."/>
            <person name="Lauterbach L."/>
            <person name="Steele A.D."/>
            <person name="Gui C."/>
            <person name="Meng S."/>
            <person name="Li G."/>
            <person name="Viehrig K."/>
            <person name="Ye F."/>
            <person name="Su P."/>
            <person name="Kiefer A.F."/>
            <person name="Nichols A."/>
            <person name="Cepeda A.J."/>
            <person name="Yan W."/>
            <person name="Fan B."/>
            <person name="Jiang Y."/>
            <person name="Adhikari A."/>
            <person name="Zheng C.-J."/>
            <person name="Schuster L."/>
            <person name="Cowan T.M."/>
            <person name="Smanski M.J."/>
            <person name="Chevrette M.G."/>
            <person name="De Carvalho L.P.S."/>
            <person name="Shen B."/>
        </authorList>
    </citation>
    <scope>NUCLEOTIDE SEQUENCE [LARGE SCALE GENOMIC DNA]</scope>
    <source>
        <strain evidence="4 5">NPDC021253</strain>
    </source>
</reference>
<comment type="caution">
    <text evidence="4">The sequence shown here is derived from an EMBL/GenBank/DDBJ whole genome shotgun (WGS) entry which is preliminary data.</text>
</comment>
<dbReference type="InterPro" id="IPR049532">
    <property type="entry name" value="GAP1-like_C"/>
</dbReference>
<feature type="domain" description="GTPase-associated protein 1-like C-terminal" evidence="3">
    <location>
        <begin position="275"/>
        <end position="778"/>
    </location>
</feature>
<keyword evidence="5" id="KW-1185">Reference proteome</keyword>
<dbReference type="Pfam" id="PF20013">
    <property type="entry name" value="GAP1-N2"/>
    <property type="match status" value="1"/>
</dbReference>
<protein>
    <submittedName>
        <fullName evidence="4">GTPase-associated protein 1-related protein</fullName>
    </submittedName>
</protein>
<name>A0ABW7SNC2_9ACTN</name>
<dbReference type="Pfam" id="PF20014">
    <property type="entry name" value="GAP1-M"/>
    <property type="match status" value="1"/>
</dbReference>
<evidence type="ECO:0000313" key="4">
    <source>
        <dbReference type="EMBL" id="MFI0794026.1"/>
    </source>
</evidence>
<evidence type="ECO:0000259" key="1">
    <source>
        <dbReference type="Pfam" id="PF20013"/>
    </source>
</evidence>
<sequence length="801" mass="87041">MTGRFETLVYTDCRPGQGLKGGAGLQFQARSSDEAAAGEDLVRNNLLYEPPSPWMADRRPAAQYPPSFAHIRSGGLLATASGVYLGREANGTREGNQLTHAVVTTDPASYDDLRPAQLFRAAFWSTEPAPTTRSAPVKLTGGVGAALSPAHARDFVLAQPDGPLTLLALVSALAEAGQPGRRRVLFVGDDTASVVSWIVAGTLLVPRERALELGFKVFSTDPARSALPIVAVLPEFAGSAGRVDNELGYAVFDLCRHAHTPVAPTAAARRWVDLFLTEDPRDVVDALHVATESGITGAGGQSDEAAAALGLAAILHRRPDPRHAGAIVGWLRTGPAGMRRAYGVDVADLFAETPERWPQEVLVLLDEVGCDGLVPGRAAEVRLALMISEVEAARTRGVVTDRPLPALPAGEWNADHDEHARQILTEALTSGAPPLRFAALLRVAARFRVDVRWDDIRDAADPFVGYWADHPREIRPRDWPCAAMLRDRLIAVLGERALLGEAAQAEIGDTWRESLLPHVSMLQPQLAEAVLGATVRHGENRAAVVERHLSQARHEPGWFSWTVGALWSQAPPTTTELELMRDLAPTGARPPARVYHRLVAQVTGSVTPTPRLLDLCRALLACGLMTAGPQVRGELEDDDALTTVVAELRRGPDGERTATLLRHLRGCSPRLVEMRQADVASALARVVAFQSLDAVLDRHPALLLPLVTRLAEALHHEDAVAPAVLSYYLLAGAGQPEPPQATLLEQALGHWLTRAQDERIERAGRHFGQLDSAWRDGWQRHVEAYRNRRRRYRLTHPFGRR</sequence>
<dbReference type="EMBL" id="JBIRPU010000009">
    <property type="protein sequence ID" value="MFI0794026.1"/>
    <property type="molecule type" value="Genomic_DNA"/>
</dbReference>
<evidence type="ECO:0000259" key="3">
    <source>
        <dbReference type="Pfam" id="PF20052"/>
    </source>
</evidence>
<feature type="domain" description="GTPase-associated protein 1 middle" evidence="2">
    <location>
        <begin position="166"/>
        <end position="255"/>
    </location>
</feature>
<feature type="domain" description="GTPase-associated protein 1 N-terminal" evidence="1">
    <location>
        <begin position="5"/>
        <end position="132"/>
    </location>
</feature>
<dbReference type="Proteomes" id="UP001611075">
    <property type="component" value="Unassembled WGS sequence"/>
</dbReference>
<dbReference type="RefSeq" id="WP_396679971.1">
    <property type="nucleotide sequence ID" value="NZ_JBIRPU010000009.1"/>
</dbReference>
<organism evidence="4 5">
    <name type="scientific">Micromonospora rubida</name>
    <dbReference type="NCBI Taxonomy" id="2697657"/>
    <lineage>
        <taxon>Bacteria</taxon>
        <taxon>Bacillati</taxon>
        <taxon>Actinomycetota</taxon>
        <taxon>Actinomycetes</taxon>
        <taxon>Micromonosporales</taxon>
        <taxon>Micromonosporaceae</taxon>
        <taxon>Micromonospora</taxon>
    </lineage>
</organism>